<dbReference type="AlphaFoldDB" id="A0A0F9IMW1"/>
<protein>
    <submittedName>
        <fullName evidence="1">Uncharacterized protein</fullName>
    </submittedName>
</protein>
<reference evidence="1" key="1">
    <citation type="journal article" date="2015" name="Nature">
        <title>Complex archaea that bridge the gap between prokaryotes and eukaryotes.</title>
        <authorList>
            <person name="Spang A."/>
            <person name="Saw J.H."/>
            <person name="Jorgensen S.L."/>
            <person name="Zaremba-Niedzwiedzka K."/>
            <person name="Martijn J."/>
            <person name="Lind A.E."/>
            <person name="van Eijk R."/>
            <person name="Schleper C."/>
            <person name="Guy L."/>
            <person name="Ettema T.J."/>
        </authorList>
    </citation>
    <scope>NUCLEOTIDE SEQUENCE</scope>
</reference>
<comment type="caution">
    <text evidence="1">The sequence shown here is derived from an EMBL/GenBank/DDBJ whole genome shotgun (WGS) entry which is preliminary data.</text>
</comment>
<gene>
    <name evidence="1" type="ORF">LCGC14_1559700</name>
</gene>
<evidence type="ECO:0000313" key="1">
    <source>
        <dbReference type="EMBL" id="KKM46570.1"/>
    </source>
</evidence>
<accession>A0A0F9IMW1</accession>
<organism evidence="1">
    <name type="scientific">marine sediment metagenome</name>
    <dbReference type="NCBI Taxonomy" id="412755"/>
    <lineage>
        <taxon>unclassified sequences</taxon>
        <taxon>metagenomes</taxon>
        <taxon>ecological metagenomes</taxon>
    </lineage>
</organism>
<name>A0A0F9IMW1_9ZZZZ</name>
<proteinExistence type="predicted"/>
<sequence length="133" mass="15588">MIHKEHQQTTSSSPADFLCVGCSAVGHAYCFSSEDAIQPFSRIFYWSEQSCLPNCTLKLFLASQEKCQWVHPEKVKKAYMDRDWFRNNEKYTKYMTTYILCKNNYFHSMTNNHKFLWNGSGGQLIFPSLNDVF</sequence>
<dbReference type="EMBL" id="LAZR01012033">
    <property type="protein sequence ID" value="KKM46570.1"/>
    <property type="molecule type" value="Genomic_DNA"/>
</dbReference>